<name>A0A0L7M9E9_PLAF4</name>
<protein>
    <submittedName>
        <fullName evidence="1">Uncharacterized protein</fullName>
    </submittedName>
</protein>
<reference evidence="2" key="1">
    <citation type="submission" date="2006-09" db="EMBL/GenBank/DDBJ databases">
        <title>Annotation of Plasmodium falciparum Dd2.</title>
        <authorList>
            <consortium name="The Broad Institute Genome Sequencing Platform"/>
            <person name="Volkman S.K."/>
            <person name="Neafsey D.E."/>
            <person name="Dash A.P."/>
            <person name="Chitnis C.E."/>
            <person name="Hartl D.L."/>
            <person name="Young S.K."/>
            <person name="Zeng Q."/>
            <person name="Koehrsen M."/>
            <person name="Alvarado L."/>
            <person name="Berlin A."/>
            <person name="Borenstein D."/>
            <person name="Chapman S.B."/>
            <person name="Chen Z."/>
            <person name="Engels R."/>
            <person name="Freedman E."/>
            <person name="Gellesch M."/>
            <person name="Goldberg J."/>
            <person name="Griggs A."/>
            <person name="Gujja S."/>
            <person name="Heilman E.R."/>
            <person name="Heiman D.I."/>
            <person name="Howarth C."/>
            <person name="Jen D."/>
            <person name="Larson L."/>
            <person name="Mehta T."/>
            <person name="Neiman D."/>
            <person name="Park D."/>
            <person name="Pearson M."/>
            <person name="Roberts A."/>
            <person name="Saif S."/>
            <person name="Shea T."/>
            <person name="Shenoy N."/>
            <person name="Sisk P."/>
            <person name="Stolte C."/>
            <person name="Sykes S."/>
            <person name="Walk T."/>
            <person name="White J."/>
            <person name="Yandava C."/>
            <person name="Haas B."/>
            <person name="Henn M.R."/>
            <person name="Nusbaum C."/>
            <person name="Birren B."/>
        </authorList>
    </citation>
    <scope>NUCLEOTIDE SEQUENCE [LARGE SCALE GENOMIC DNA]</scope>
</reference>
<dbReference type="Proteomes" id="UP000054282">
    <property type="component" value="Unassembled WGS sequence"/>
</dbReference>
<dbReference type="EMBL" id="GG702410">
    <property type="protein sequence ID" value="KOB89423.1"/>
    <property type="molecule type" value="Genomic_DNA"/>
</dbReference>
<proteinExistence type="predicted"/>
<reference evidence="2" key="2">
    <citation type="submission" date="2006-09" db="EMBL/GenBank/DDBJ databases">
        <title>The genome sequence of Plasmodium falciparum Dd2.</title>
        <authorList>
            <consortium name="The Broad Institute Genome Sequencing Platform"/>
            <person name="Birren B."/>
            <person name="Lander E."/>
            <person name="Galagan J."/>
            <person name="Nusbaum C."/>
            <person name="Devon K."/>
            <person name="Henn M."/>
            <person name="Jaffe D."/>
            <person name="Butler J."/>
            <person name="Alvarez P."/>
            <person name="Gnerre S."/>
            <person name="Grabherr M."/>
            <person name="Kleber M."/>
            <person name="Mauceli E."/>
            <person name="Brockman W."/>
            <person name="MacCallum I.A."/>
            <person name="Rounsley S."/>
            <person name="Young S."/>
            <person name="LaButti K."/>
            <person name="Pushparaj V."/>
            <person name="DeCaprio D."/>
            <person name="Crawford M."/>
            <person name="Koehrsen M."/>
            <person name="Engels R."/>
            <person name="Montgomery P."/>
            <person name="Pearson M."/>
            <person name="Howarth C."/>
            <person name="Larson L."/>
            <person name="Luoma S."/>
            <person name="White J."/>
            <person name="Kodira C."/>
            <person name="Zeng Q."/>
            <person name="O'Leary S."/>
            <person name="Yandava C."/>
            <person name="Alvarado L."/>
            <person name="Wirth D."/>
            <person name="Volkman S."/>
            <person name="Hartl D."/>
        </authorList>
    </citation>
    <scope>NUCLEOTIDE SEQUENCE [LARGE SCALE GENOMIC DNA]</scope>
</reference>
<accession>A0A0L7M9E9</accession>
<organism evidence="1 2">
    <name type="scientific">Plasmodium falciparum (isolate Dd2)</name>
    <dbReference type="NCBI Taxonomy" id="57267"/>
    <lineage>
        <taxon>Eukaryota</taxon>
        <taxon>Sar</taxon>
        <taxon>Alveolata</taxon>
        <taxon>Apicomplexa</taxon>
        <taxon>Aconoidasida</taxon>
        <taxon>Haemosporida</taxon>
        <taxon>Plasmodiidae</taxon>
        <taxon>Plasmodium</taxon>
        <taxon>Plasmodium (Laverania)</taxon>
    </lineage>
</organism>
<evidence type="ECO:0000313" key="1">
    <source>
        <dbReference type="EMBL" id="KOB89423.1"/>
    </source>
</evidence>
<dbReference type="AlphaFoldDB" id="A0A0L7M9E9"/>
<evidence type="ECO:0000313" key="2">
    <source>
        <dbReference type="Proteomes" id="UP000054282"/>
    </source>
</evidence>
<gene>
    <name evidence="1" type="ORF">PFDG_04973</name>
</gene>
<sequence length="64" mass="7407">MNSNDDDVNNVSDMINFISLENRKKNVLIGDAQEYEENNQNKSNLFSKAIFSLLRIYPQLIVDN</sequence>
<dbReference type="KEGG" id="pfd:PFDG_04973"/>